<dbReference type="EMBL" id="BOOJ01000067">
    <property type="protein sequence ID" value="GIH96532.1"/>
    <property type="molecule type" value="Genomic_DNA"/>
</dbReference>
<dbReference type="InterPro" id="IPR042070">
    <property type="entry name" value="PucR_C-HTH_sf"/>
</dbReference>
<feature type="domain" description="CdaR GGDEF-like" evidence="4">
    <location>
        <begin position="313"/>
        <end position="410"/>
    </location>
</feature>
<dbReference type="Pfam" id="PF13556">
    <property type="entry name" value="HTH_30"/>
    <property type="match status" value="1"/>
</dbReference>
<feature type="domain" description="Purine catabolism PurC-like" evidence="2">
    <location>
        <begin position="8"/>
        <end position="121"/>
    </location>
</feature>
<dbReference type="InterPro" id="IPR051448">
    <property type="entry name" value="CdaR-like_regulators"/>
</dbReference>
<dbReference type="PANTHER" id="PTHR33744:SF17">
    <property type="entry name" value="CONSERVED PROTEIN"/>
    <property type="match status" value="1"/>
</dbReference>
<evidence type="ECO:0008006" key="7">
    <source>
        <dbReference type="Google" id="ProtNLM"/>
    </source>
</evidence>
<evidence type="ECO:0000259" key="4">
    <source>
        <dbReference type="Pfam" id="PF17853"/>
    </source>
</evidence>
<dbReference type="InterPro" id="IPR041522">
    <property type="entry name" value="CdaR_GGDEF"/>
</dbReference>
<sequence length="533" mass="57894">MRLSTLVEMTELGLSPVTGHDELDRTIRWVVTTDLLDPGRYLNGGELVLTGLVWRQSPEDSERFVRSLVNAGVSALGAGDTRWGEIPGDLVEACRRHRMPLFHVPQEMSFAEVTEQIVRRLSAARANDMTAVLDRHRRLVAGATAGAGLDPVLHLLGHDLGMPCWVLTPAGRVVAGSHPLPEGVAPLLARGFLTAKRMPCTLRDVERGDAGRYSVFAVDEQTTPRVADWFLAFQGAFEDWPEERRALAGELVAVVALERARLDDRFSPEGRIAQELVQLVVSDGKPSDILPRLQVTGLTAHPDTAPGAAGRGFVAVAAAARGALRPGELRVVVREILSRSCASPVVGVAGEEVIALIPAPESDVTAEVREAVRALAPGLGTGGFTVGVSGIASVDGLRGAVEEARYARRMAEGRAEPDAVVGHDELATHVLLLASVPDDIRHMFRVRLLDPLRGYDQEHRADLVRTLEAFLQVSGSWTKCAEILHVHVNTLRYRIQRIQDLTGRDLSRLEDRVDFFLALRLYGDAARRGPGTP</sequence>
<organism evidence="5 6">
    <name type="scientific">Planobispora siamensis</name>
    <dbReference type="NCBI Taxonomy" id="936338"/>
    <lineage>
        <taxon>Bacteria</taxon>
        <taxon>Bacillati</taxon>
        <taxon>Actinomycetota</taxon>
        <taxon>Actinomycetes</taxon>
        <taxon>Streptosporangiales</taxon>
        <taxon>Streptosporangiaceae</taxon>
        <taxon>Planobispora</taxon>
    </lineage>
</organism>
<evidence type="ECO:0000313" key="6">
    <source>
        <dbReference type="Proteomes" id="UP000619788"/>
    </source>
</evidence>
<dbReference type="Proteomes" id="UP000619788">
    <property type="component" value="Unassembled WGS sequence"/>
</dbReference>
<dbReference type="Pfam" id="PF17853">
    <property type="entry name" value="GGDEF_2"/>
    <property type="match status" value="1"/>
</dbReference>
<dbReference type="PANTHER" id="PTHR33744">
    <property type="entry name" value="CARBOHYDRATE DIACID REGULATOR"/>
    <property type="match status" value="1"/>
</dbReference>
<evidence type="ECO:0000256" key="1">
    <source>
        <dbReference type="ARBA" id="ARBA00006754"/>
    </source>
</evidence>
<dbReference type="Gene3D" id="1.10.10.2840">
    <property type="entry name" value="PucR C-terminal helix-turn-helix domain"/>
    <property type="match status" value="1"/>
</dbReference>
<accession>A0A8J3SLN2</accession>
<dbReference type="AlphaFoldDB" id="A0A8J3SLN2"/>
<dbReference type="Pfam" id="PF07905">
    <property type="entry name" value="PucR"/>
    <property type="match status" value="1"/>
</dbReference>
<evidence type="ECO:0000313" key="5">
    <source>
        <dbReference type="EMBL" id="GIH96532.1"/>
    </source>
</evidence>
<dbReference type="InterPro" id="IPR012914">
    <property type="entry name" value="PucR_dom"/>
</dbReference>
<comment type="caution">
    <text evidence="5">The sequence shown here is derived from an EMBL/GenBank/DDBJ whole genome shotgun (WGS) entry which is preliminary data.</text>
</comment>
<gene>
    <name evidence="5" type="ORF">Psi01_71620</name>
</gene>
<evidence type="ECO:0000259" key="2">
    <source>
        <dbReference type="Pfam" id="PF07905"/>
    </source>
</evidence>
<comment type="similarity">
    <text evidence="1">Belongs to the CdaR family.</text>
</comment>
<evidence type="ECO:0000259" key="3">
    <source>
        <dbReference type="Pfam" id="PF13556"/>
    </source>
</evidence>
<dbReference type="InterPro" id="IPR025736">
    <property type="entry name" value="PucR_C-HTH_dom"/>
</dbReference>
<dbReference type="RefSeq" id="WP_204068577.1">
    <property type="nucleotide sequence ID" value="NZ_BOOJ01000067.1"/>
</dbReference>
<reference evidence="5 6" key="1">
    <citation type="submission" date="2021-01" db="EMBL/GenBank/DDBJ databases">
        <title>Whole genome shotgun sequence of Planobispora siamensis NBRC 107568.</title>
        <authorList>
            <person name="Komaki H."/>
            <person name="Tamura T."/>
        </authorList>
    </citation>
    <scope>NUCLEOTIDE SEQUENCE [LARGE SCALE GENOMIC DNA]</scope>
    <source>
        <strain evidence="5 6">NBRC 107568</strain>
    </source>
</reference>
<keyword evidence="6" id="KW-1185">Reference proteome</keyword>
<feature type="domain" description="PucR C-terminal helix-turn-helix" evidence="3">
    <location>
        <begin position="463"/>
        <end position="521"/>
    </location>
</feature>
<name>A0A8J3SLN2_9ACTN</name>
<proteinExistence type="inferred from homology"/>
<protein>
    <recommendedName>
        <fullName evidence="7">PucR family transcriptional regulator</fullName>
    </recommendedName>
</protein>